<dbReference type="OMA" id="DCKEMEN"/>
<dbReference type="AlphaFoldDB" id="A0A401P1S0"/>
<dbReference type="GO" id="GO:0000981">
    <property type="term" value="F:DNA-binding transcription factor activity, RNA polymerase II-specific"/>
    <property type="evidence" value="ECO:0007669"/>
    <property type="project" value="TreeGrafter"/>
</dbReference>
<feature type="compositionally biased region" description="Basic and acidic residues" evidence="1">
    <location>
        <begin position="362"/>
        <end position="371"/>
    </location>
</feature>
<proteinExistence type="predicted"/>
<keyword evidence="4" id="KW-1185">Reference proteome</keyword>
<protein>
    <recommendedName>
        <fullName evidence="2">BZIP domain-containing protein</fullName>
    </recommendedName>
</protein>
<dbReference type="EMBL" id="BFAA01004342">
    <property type="protein sequence ID" value="GCB67047.1"/>
    <property type="molecule type" value="Genomic_DNA"/>
</dbReference>
<accession>A0A401P1S0</accession>
<dbReference type="OrthoDB" id="8931646at2759"/>
<dbReference type="STRING" id="75743.A0A401P1S0"/>
<feature type="region of interest" description="Disordered" evidence="1">
    <location>
        <begin position="335"/>
        <end position="409"/>
    </location>
</feature>
<dbReference type="Proteomes" id="UP000288216">
    <property type="component" value="Unassembled WGS sequence"/>
</dbReference>
<gene>
    <name evidence="3" type="ORF">scyTo_0010190</name>
</gene>
<dbReference type="CDD" id="cd14809">
    <property type="entry name" value="bZIP_AUREO-like"/>
    <property type="match status" value="1"/>
</dbReference>
<dbReference type="GO" id="GO:0000977">
    <property type="term" value="F:RNA polymerase II transcription regulatory region sequence-specific DNA binding"/>
    <property type="evidence" value="ECO:0007669"/>
    <property type="project" value="TreeGrafter"/>
</dbReference>
<feature type="domain" description="BZIP" evidence="2">
    <location>
        <begin position="454"/>
        <end position="468"/>
    </location>
</feature>
<feature type="compositionally biased region" description="Acidic residues" evidence="1">
    <location>
        <begin position="346"/>
        <end position="361"/>
    </location>
</feature>
<dbReference type="PROSITE" id="PS00036">
    <property type="entry name" value="BZIP_BASIC"/>
    <property type="match status" value="1"/>
</dbReference>
<dbReference type="SUPFAM" id="SSF57959">
    <property type="entry name" value="Leucine zipper domain"/>
    <property type="match status" value="1"/>
</dbReference>
<evidence type="ECO:0000313" key="4">
    <source>
        <dbReference type="Proteomes" id="UP000288216"/>
    </source>
</evidence>
<reference evidence="3 4" key="1">
    <citation type="journal article" date="2018" name="Nat. Ecol. Evol.">
        <title>Shark genomes provide insights into elasmobranch evolution and the origin of vertebrates.</title>
        <authorList>
            <person name="Hara Y"/>
            <person name="Yamaguchi K"/>
            <person name="Onimaru K"/>
            <person name="Kadota M"/>
            <person name="Koyanagi M"/>
            <person name="Keeley SD"/>
            <person name="Tatsumi K"/>
            <person name="Tanaka K"/>
            <person name="Motone F"/>
            <person name="Kageyama Y"/>
            <person name="Nozu R"/>
            <person name="Adachi N"/>
            <person name="Nishimura O"/>
            <person name="Nakagawa R"/>
            <person name="Tanegashima C"/>
            <person name="Kiyatake I"/>
            <person name="Matsumoto R"/>
            <person name="Murakumo K"/>
            <person name="Nishida K"/>
            <person name="Terakita A"/>
            <person name="Kuratani S"/>
            <person name="Sato K"/>
            <person name="Hyodo S Kuraku.S."/>
        </authorList>
    </citation>
    <scope>NUCLEOTIDE SEQUENCE [LARGE SCALE GENOMIC DNA]</scope>
</reference>
<comment type="caution">
    <text evidence="3">The sequence shown here is derived from an EMBL/GenBank/DDBJ whole genome shotgun (WGS) entry which is preliminary data.</text>
</comment>
<feature type="region of interest" description="Disordered" evidence="1">
    <location>
        <begin position="547"/>
        <end position="566"/>
    </location>
</feature>
<evidence type="ECO:0000256" key="1">
    <source>
        <dbReference type="SAM" id="MobiDB-lite"/>
    </source>
</evidence>
<name>A0A401P1S0_SCYTO</name>
<organism evidence="3 4">
    <name type="scientific">Scyliorhinus torazame</name>
    <name type="common">Cloudy catshark</name>
    <name type="synonym">Catulus torazame</name>
    <dbReference type="NCBI Taxonomy" id="75743"/>
    <lineage>
        <taxon>Eukaryota</taxon>
        <taxon>Metazoa</taxon>
        <taxon>Chordata</taxon>
        <taxon>Craniata</taxon>
        <taxon>Vertebrata</taxon>
        <taxon>Chondrichthyes</taxon>
        <taxon>Elasmobranchii</taxon>
        <taxon>Galeomorphii</taxon>
        <taxon>Galeoidea</taxon>
        <taxon>Carcharhiniformes</taxon>
        <taxon>Scyliorhinidae</taxon>
        <taxon>Scyliorhinus</taxon>
    </lineage>
</organism>
<dbReference type="InterPro" id="IPR046347">
    <property type="entry name" value="bZIP_sf"/>
</dbReference>
<evidence type="ECO:0000259" key="2">
    <source>
        <dbReference type="PROSITE" id="PS00036"/>
    </source>
</evidence>
<dbReference type="GO" id="GO:0005634">
    <property type="term" value="C:nucleus"/>
    <property type="evidence" value="ECO:0007669"/>
    <property type="project" value="TreeGrafter"/>
</dbReference>
<dbReference type="InterPro" id="IPR039165">
    <property type="entry name" value="CREBRF"/>
</dbReference>
<evidence type="ECO:0000313" key="3">
    <source>
        <dbReference type="EMBL" id="GCB67047.1"/>
    </source>
</evidence>
<dbReference type="InterPro" id="IPR004827">
    <property type="entry name" value="bZIP"/>
</dbReference>
<feature type="compositionally biased region" description="Acidic residues" evidence="1">
    <location>
        <begin position="372"/>
        <end position="393"/>
    </location>
</feature>
<dbReference type="GO" id="GO:0006986">
    <property type="term" value="P:response to unfolded protein"/>
    <property type="evidence" value="ECO:0007669"/>
    <property type="project" value="InterPro"/>
</dbReference>
<dbReference type="PANTHER" id="PTHR21552:SF2">
    <property type="entry name" value="CREB3 REGULATORY FACTOR"/>
    <property type="match status" value="1"/>
</dbReference>
<dbReference type="PANTHER" id="PTHR21552">
    <property type="entry name" value="ADULT RETINA PROTEIN"/>
    <property type="match status" value="1"/>
</dbReference>
<sequence>MPQPNVSGMDPPFGDAFCNRPFPDQALTSTDLLGNNSDPDFMYELGREMTYTHSSRDDPLILGDCKDIEIFEPLNELLDSDPSYNSNWEQWDTCWEDLTKYTKLTSYDIWGTKEVDFLGLDDFSSPYQNEEVISRTPTLAQLNCEDSQPVLDSLYHPDLLKSLNQNSFTSSLAGKKLPNRVAPPVSSVRSPCIDACLPETTQMVAKSVSSSATVDISNKLEPLNAKIGSVLVDSKDFVKKAKLWINPAPLGKSTLGATQVHSDLPDDSCCSAIGPAARKLEKKNAESIYSNKTPTVVKEANDPNTQTEAVEMLSPPVSGHTQKKEEHNYSLFVSDGLNEQSPSIEQEAEDDEDEEDDEDHDEGFGSEHEYSDNEEDDDDDDDDEEDDKDDDVSDTFSEPGKYLVKKSRRTDVEDLTPNPRKLLQIGNELRKLNKVISDLTPVSELPLTARPRSRKEKNKLASRACRLKKKAQYEANKVKLWGLNTEYDHLLYVINSIKQEIVNRVQSQSGKGRNSMLEKLENLFNETLGTTVAGQTSDFVNQVLEKTGEGDPTGGLEGLRVPTSKV</sequence>